<organism evidence="4 5">
    <name type="scientific">Methanimicrococcus hongohii</name>
    <dbReference type="NCBI Taxonomy" id="3028295"/>
    <lineage>
        <taxon>Archaea</taxon>
        <taxon>Methanobacteriati</taxon>
        <taxon>Methanobacteriota</taxon>
        <taxon>Stenosarchaea group</taxon>
        <taxon>Methanomicrobia</taxon>
        <taxon>Methanosarcinales</taxon>
        <taxon>Methanosarcinaceae</taxon>
        <taxon>Methanimicrococcus</taxon>
    </lineage>
</organism>
<keyword evidence="3" id="KW-0812">Transmembrane</keyword>
<dbReference type="Pfam" id="PF09479">
    <property type="entry name" value="Flg_new"/>
    <property type="match status" value="3"/>
</dbReference>
<proteinExistence type="predicted"/>
<evidence type="ECO:0000313" key="4">
    <source>
        <dbReference type="EMBL" id="WNY23963.1"/>
    </source>
</evidence>
<accession>A0AA97A2B8</accession>
<evidence type="ECO:0000256" key="1">
    <source>
        <dbReference type="ARBA" id="ARBA00004196"/>
    </source>
</evidence>
<sequence length="1049" mass="119292">MTTTFKSSWKKFSIFICVLLIFLMLAGSTSAKQAVDPGAFQMPNVTVVHSYSDDDGQTYQYDPSYDVDYKTLSYAGQQVIPDWSRTKQGMYKVDRVEIIDLAVNLTINYLVEDSPYSGPDVSSTTTESGTFTFDPWNAGYEYSLYVQSYYGGSISDDPFYYDISGNSGLYPAGSESDFKSDNLYDGIIANFYYYESGGNNESGWDWDPEGNAISSEVVNFGDIYNFQYNRNYVMNIYYSESTPEPDGYAHLHVIHNYDGFLSTNLYNETDCSDISSALVPAGQRITSEFLSEKIQPLYREHEYVYDSMSLHYETTGTSSSGYNNIGYYNYNNYYDYFEYSEVMVVGDTFDPEAHLESLSAPTGSSGTLYDYFNDSQLSFDNPDPIEILRVFYGYFTFSLVHPLIESPITYFQNERVEMKNEIDFEDYHVFEEGIHYILVINYKAEFPITHHYADGSEEHILTEGKTVTYGENTNLTMWSKPDFSGETYTLKRIDLIESNSKLTVRHYSDGGQIDQFGNLGLTSLRTYAVMPDSYIRVGNYIEYPNFNGYNTKDSDQPWRFDYYSGSEDDAIAMSVGNNLLNMFYSYTIPRAFSTIADLNGYLWIRWTADVMDAWYTFDEAKTYEVHYYYEKDGITTYRLTYEANSASGTVPVDNTDYPANTYATVMTKGDLEMFGSEFICWNTESDGSGMSYYPDDIMQNKVLMDDDYTLYAIWNSGIEVNHIYDPGIDEYQEMKYVEPNSQFDLNLWNRSIHNGNVYYISDIEVFKNGTQDSAYIYFNDPVYTFGRGSTYCVNITYYDYGPISYFLTYDENGADSGNPPVSEWYNHRDSVTIKDNIGPIGDGSDILVKDGYNFNGWNTWSDGTGTSYPVDHIFNIESDLYLFAVWDPLYKVTYHKNGASGDVPLDGNGYASGDTVTVLSKGNLQMQGYTFQNWNTKIDGSGTTYSSGSTFDIYEDTDLYAQWKKNGGGGGTDPDPDPDPEPKPESSDSSTNPPAFEDEVEDEPEDASVPASYSGIALPLFLLFLIILAAVLYLRYRRRKTLADAAKEK</sequence>
<dbReference type="EMBL" id="CP131059">
    <property type="protein sequence ID" value="WNY23963.1"/>
    <property type="molecule type" value="Genomic_DNA"/>
</dbReference>
<evidence type="ECO:0000256" key="3">
    <source>
        <dbReference type="SAM" id="Phobius"/>
    </source>
</evidence>
<reference evidence="4 5" key="1">
    <citation type="submission" date="2023-07" db="EMBL/GenBank/DDBJ databases">
        <title>Closed genoem sequence of Methanomicrococcus sp. Hf6.</title>
        <authorList>
            <person name="Poehlein A."/>
            <person name="Protasov E."/>
            <person name="Platt K."/>
            <person name="Reeh H."/>
            <person name="Daniel R."/>
            <person name="Brune A."/>
        </authorList>
    </citation>
    <scope>NUCLEOTIDE SEQUENCE [LARGE SCALE GENOMIC DNA]</scope>
    <source>
        <strain evidence="4 5">Hf6</strain>
    </source>
</reference>
<keyword evidence="3" id="KW-0472">Membrane</keyword>
<dbReference type="Gene3D" id="2.60.40.4270">
    <property type="entry name" value="Listeria-Bacteroides repeat domain"/>
    <property type="match status" value="3"/>
</dbReference>
<feature type="compositionally biased region" description="Acidic residues" evidence="2">
    <location>
        <begin position="996"/>
        <end position="1006"/>
    </location>
</feature>
<protein>
    <submittedName>
        <fullName evidence="4">Uncharacterized protein</fullName>
    </submittedName>
</protein>
<evidence type="ECO:0000313" key="5">
    <source>
        <dbReference type="Proteomes" id="UP001302978"/>
    </source>
</evidence>
<gene>
    <name evidence="4" type="ORF">MmiHf6_12870</name>
</gene>
<feature type="region of interest" description="Disordered" evidence="2">
    <location>
        <begin position="964"/>
        <end position="1009"/>
    </location>
</feature>
<dbReference type="Proteomes" id="UP001302978">
    <property type="component" value="Chromosome"/>
</dbReference>
<keyword evidence="5" id="KW-1185">Reference proteome</keyword>
<evidence type="ECO:0000256" key="2">
    <source>
        <dbReference type="SAM" id="MobiDB-lite"/>
    </source>
</evidence>
<dbReference type="AlphaFoldDB" id="A0AA97A2B8"/>
<feature type="transmembrane region" description="Helical" evidence="3">
    <location>
        <begin position="1013"/>
        <end position="1034"/>
    </location>
</feature>
<comment type="subcellular location">
    <subcellularLocation>
        <location evidence="1">Cell envelope</location>
    </subcellularLocation>
</comment>
<keyword evidence="3" id="KW-1133">Transmembrane helix</keyword>
<dbReference type="KEGG" id="mehf:MmiHf6_12870"/>
<dbReference type="InterPro" id="IPR013378">
    <property type="entry name" value="InlB-like_B-rpt"/>
</dbReference>
<name>A0AA97A2B8_9EURY</name>
<dbReference type="InterPro" id="IPR042229">
    <property type="entry name" value="Listeria/Bacterioides_rpt_sf"/>
</dbReference>